<feature type="region of interest" description="Disordered" evidence="1">
    <location>
        <begin position="340"/>
        <end position="383"/>
    </location>
</feature>
<feature type="region of interest" description="Disordered" evidence="1">
    <location>
        <begin position="210"/>
        <end position="241"/>
    </location>
</feature>
<feature type="compositionally biased region" description="Basic and acidic residues" evidence="1">
    <location>
        <begin position="92"/>
        <end position="102"/>
    </location>
</feature>
<dbReference type="EMBL" id="JAGKQM010000019">
    <property type="protein sequence ID" value="KAH0861458.1"/>
    <property type="molecule type" value="Genomic_DNA"/>
</dbReference>
<reference evidence="2 3" key="1">
    <citation type="submission" date="2021-05" db="EMBL/GenBank/DDBJ databases">
        <title>Genome Assembly of Synthetic Allotetraploid Brassica napus Reveals Homoeologous Exchanges between Subgenomes.</title>
        <authorList>
            <person name="Davis J.T."/>
        </authorList>
    </citation>
    <scope>NUCLEOTIDE SEQUENCE [LARGE SCALE GENOMIC DNA]</scope>
    <source>
        <strain evidence="3">cv. Da-Ae</strain>
        <tissue evidence="2">Seedling</tissue>
    </source>
</reference>
<name>A0ABQ7XZW2_BRANA</name>
<evidence type="ECO:0000313" key="3">
    <source>
        <dbReference type="Proteomes" id="UP000824890"/>
    </source>
</evidence>
<evidence type="ECO:0000256" key="1">
    <source>
        <dbReference type="SAM" id="MobiDB-lite"/>
    </source>
</evidence>
<feature type="region of interest" description="Disordered" evidence="1">
    <location>
        <begin position="1"/>
        <end position="135"/>
    </location>
</feature>
<proteinExistence type="predicted"/>
<organism evidence="2 3">
    <name type="scientific">Brassica napus</name>
    <name type="common">Rape</name>
    <dbReference type="NCBI Taxonomy" id="3708"/>
    <lineage>
        <taxon>Eukaryota</taxon>
        <taxon>Viridiplantae</taxon>
        <taxon>Streptophyta</taxon>
        <taxon>Embryophyta</taxon>
        <taxon>Tracheophyta</taxon>
        <taxon>Spermatophyta</taxon>
        <taxon>Magnoliopsida</taxon>
        <taxon>eudicotyledons</taxon>
        <taxon>Gunneridae</taxon>
        <taxon>Pentapetalae</taxon>
        <taxon>rosids</taxon>
        <taxon>malvids</taxon>
        <taxon>Brassicales</taxon>
        <taxon>Brassicaceae</taxon>
        <taxon>Brassiceae</taxon>
        <taxon>Brassica</taxon>
    </lineage>
</organism>
<protein>
    <submittedName>
        <fullName evidence="2">Uncharacterized protein</fullName>
    </submittedName>
</protein>
<evidence type="ECO:0000313" key="2">
    <source>
        <dbReference type="EMBL" id="KAH0861458.1"/>
    </source>
</evidence>
<feature type="compositionally biased region" description="Basic and acidic residues" evidence="1">
    <location>
        <begin position="60"/>
        <end position="75"/>
    </location>
</feature>
<dbReference type="Proteomes" id="UP000824890">
    <property type="component" value="Unassembled WGS sequence"/>
</dbReference>
<gene>
    <name evidence="2" type="ORF">HID58_089719</name>
</gene>
<keyword evidence="3" id="KW-1185">Reference proteome</keyword>
<feature type="region of interest" description="Disordered" evidence="1">
    <location>
        <begin position="255"/>
        <end position="298"/>
    </location>
</feature>
<sequence>MHQSSRQQSPDRYYREYNSKATGEGRADTFHERVDRHGNIFGARVATKQTRVPPPPKVLENIRDDHHSWRGKGFESETETQIQSYNSPPYTKRRDLGKERNMFTKAPFPQRGLSEWRVKPTEAAPSSDRRVSPGRMSLQNHVLQNPQGEAPQEAYKEQTESQILNELNEATLLYLSCPDPTEAAARRQRVLAGDAMGQTQERVASLLRLQGSSSDQRRDTTQNLQIPKAAARRQRVLAGDAEDIEDTLPPVMRRAAPHQDVDSLPEKQVQSPNDGINSGRLKSIIVTPTDGRSEEQEEAREVVEIADDEETLLQFQSKKKKRSSNSIILRSPRLYPSILRGASSKKRKLSQIQHSPGNGKKRVDGETSKGSKTLAITKHGVRT</sequence>
<comment type="caution">
    <text evidence="2">The sequence shown here is derived from an EMBL/GenBank/DDBJ whole genome shotgun (WGS) entry which is preliminary data.</text>
</comment>
<feature type="compositionally biased region" description="Basic and acidic residues" evidence="1">
    <location>
        <begin position="12"/>
        <end position="38"/>
    </location>
</feature>
<accession>A0ABQ7XZW2</accession>
<feature type="compositionally biased region" description="Polar residues" evidence="1">
    <location>
        <begin position="79"/>
        <end position="89"/>
    </location>
</feature>
<feature type="compositionally biased region" description="Polar residues" evidence="1">
    <location>
        <begin position="1"/>
        <end position="10"/>
    </location>
</feature>